<evidence type="ECO:0000313" key="3">
    <source>
        <dbReference type="Proteomes" id="UP000479000"/>
    </source>
</evidence>
<sequence>MLPVCDIEKAGKHQKAKMSQCHFLNRLSASIAQFLRQTSFPKASISSPRQARHVCYLGWWSFLFILSKGCTPTRGNAPRSMVPDTSLHRAILDSRKLQRQKTFQVIKRKDSHIDGVQGSDERLPRAKGGCSPSNAGGESTATIWANALKCTRAVAALLRQQQHYPVPDLGADLSFDVKPIILGLARISTFSYSSGFFLLIPSSRNLNEFSMMITFILTSCTGRLGFPTKMAGATWRTQLKPMTVEKTDLGGTSVENDAQTIPSTLQGVEDIQISSRKNDQLILGKPKHPQLRNNSFLSDVSIIRIEIFLPPTGIGRSKFTQFRFSAGFDTPSAPVRIFPKQPFRKSGRRMIRNGGIVSSVHGRIFGAWAKQSPTYSDSLFFPFEIFVFSSIGFCIRQRRICIRNAMGAATVRAKGHPRCIGHPRPTSSSNSRSSNLDEVQKVDIMRCAAVGQRVHRPCTLPLQPALAISSQVVLVELLKSARSTTYRREEIFVYGRCGRPGSTMMSVCPMHLGRKPRFWHNRNQRSIGYLCTNDKSCLNTIMIVLSWPDKRPIQVMKGGEIEVSPASSAVGSRGPKNWHAPKKGGEVAPAFAPFPGSTNSATGSDFGKRLHRPRLRTWNRRRRKEEESEAPGGNSGS</sequence>
<gene>
    <name evidence="2" type="ORF">NTEN_LOCUS19097</name>
</gene>
<dbReference type="AlphaFoldDB" id="A0A6H5HDU0"/>
<proteinExistence type="predicted"/>
<protein>
    <submittedName>
        <fullName evidence="2">Uncharacterized protein</fullName>
    </submittedName>
</protein>
<feature type="region of interest" description="Disordered" evidence="1">
    <location>
        <begin position="565"/>
        <end position="637"/>
    </location>
</feature>
<dbReference type="EMBL" id="CADCXU010028197">
    <property type="protein sequence ID" value="CAB0014685.1"/>
    <property type="molecule type" value="Genomic_DNA"/>
</dbReference>
<feature type="compositionally biased region" description="Basic residues" evidence="1">
    <location>
        <begin position="609"/>
        <end position="623"/>
    </location>
</feature>
<organism evidence="2 3">
    <name type="scientific">Nesidiocoris tenuis</name>
    <dbReference type="NCBI Taxonomy" id="355587"/>
    <lineage>
        <taxon>Eukaryota</taxon>
        <taxon>Metazoa</taxon>
        <taxon>Ecdysozoa</taxon>
        <taxon>Arthropoda</taxon>
        <taxon>Hexapoda</taxon>
        <taxon>Insecta</taxon>
        <taxon>Pterygota</taxon>
        <taxon>Neoptera</taxon>
        <taxon>Paraneoptera</taxon>
        <taxon>Hemiptera</taxon>
        <taxon>Heteroptera</taxon>
        <taxon>Panheteroptera</taxon>
        <taxon>Cimicomorpha</taxon>
        <taxon>Miridae</taxon>
        <taxon>Dicyphina</taxon>
        <taxon>Nesidiocoris</taxon>
    </lineage>
</organism>
<feature type="non-terminal residue" evidence="2">
    <location>
        <position position="637"/>
    </location>
</feature>
<keyword evidence="3" id="KW-1185">Reference proteome</keyword>
<feature type="region of interest" description="Disordered" evidence="1">
    <location>
        <begin position="416"/>
        <end position="436"/>
    </location>
</feature>
<reference evidence="2 3" key="1">
    <citation type="submission" date="2020-02" db="EMBL/GenBank/DDBJ databases">
        <authorList>
            <person name="Ferguson B K."/>
        </authorList>
    </citation>
    <scope>NUCLEOTIDE SEQUENCE [LARGE SCALE GENOMIC DNA]</scope>
</reference>
<evidence type="ECO:0000256" key="1">
    <source>
        <dbReference type="SAM" id="MobiDB-lite"/>
    </source>
</evidence>
<dbReference type="Proteomes" id="UP000479000">
    <property type="component" value="Unassembled WGS sequence"/>
</dbReference>
<accession>A0A6H5HDU0</accession>
<name>A0A6H5HDU0_9HEMI</name>
<evidence type="ECO:0000313" key="2">
    <source>
        <dbReference type="EMBL" id="CAB0014685.1"/>
    </source>
</evidence>